<dbReference type="SUPFAM" id="SSF48371">
    <property type="entry name" value="ARM repeat"/>
    <property type="match status" value="1"/>
</dbReference>
<dbReference type="EMBL" id="JAERUA010000006">
    <property type="protein sequence ID" value="KAI1898480.1"/>
    <property type="molecule type" value="Genomic_DNA"/>
</dbReference>
<dbReference type="AlphaFoldDB" id="A0A8T3DQH5"/>
<feature type="region of interest" description="Disordered" evidence="1">
    <location>
        <begin position="491"/>
        <end position="574"/>
    </location>
</feature>
<feature type="compositionally biased region" description="Acidic residues" evidence="1">
    <location>
        <begin position="202"/>
        <end position="218"/>
    </location>
</feature>
<feature type="compositionally biased region" description="Polar residues" evidence="1">
    <location>
        <begin position="598"/>
        <end position="609"/>
    </location>
</feature>
<feature type="compositionally biased region" description="Low complexity" evidence="1">
    <location>
        <begin position="648"/>
        <end position="658"/>
    </location>
</feature>
<dbReference type="Gene3D" id="1.25.10.10">
    <property type="entry name" value="Leucine-rich Repeat Variant"/>
    <property type="match status" value="1"/>
</dbReference>
<gene>
    <name evidence="2" type="ORF">AGOR_G00072780</name>
</gene>
<evidence type="ECO:0000256" key="1">
    <source>
        <dbReference type="SAM" id="MobiDB-lite"/>
    </source>
</evidence>
<feature type="compositionally biased region" description="Low complexity" evidence="1">
    <location>
        <begin position="371"/>
        <end position="385"/>
    </location>
</feature>
<proteinExistence type="predicted"/>
<feature type="compositionally biased region" description="Low complexity" evidence="1">
    <location>
        <begin position="240"/>
        <end position="259"/>
    </location>
</feature>
<feature type="compositionally biased region" description="Low complexity" evidence="1">
    <location>
        <begin position="700"/>
        <end position="712"/>
    </location>
</feature>
<evidence type="ECO:0000313" key="2">
    <source>
        <dbReference type="EMBL" id="KAI1898480.1"/>
    </source>
</evidence>
<feature type="compositionally biased region" description="Basic and acidic residues" evidence="1">
    <location>
        <begin position="1"/>
        <end position="11"/>
    </location>
</feature>
<feature type="compositionally biased region" description="Acidic residues" evidence="1">
    <location>
        <begin position="44"/>
        <end position="58"/>
    </location>
</feature>
<feature type="compositionally biased region" description="Acidic residues" evidence="1">
    <location>
        <begin position="152"/>
        <end position="166"/>
    </location>
</feature>
<evidence type="ECO:0000313" key="3">
    <source>
        <dbReference type="Proteomes" id="UP000829720"/>
    </source>
</evidence>
<dbReference type="InterPro" id="IPR000225">
    <property type="entry name" value="Armadillo"/>
</dbReference>
<dbReference type="OrthoDB" id="21522at2759"/>
<accession>A0A8T3DQH5</accession>
<dbReference type="Proteomes" id="UP000829720">
    <property type="component" value="Unassembled WGS sequence"/>
</dbReference>
<comment type="caution">
    <text evidence="2">The sequence shown here is derived from an EMBL/GenBank/DDBJ whole genome shotgun (WGS) entry which is preliminary data.</text>
</comment>
<feature type="region of interest" description="Disordered" evidence="1">
    <location>
        <begin position="1"/>
        <end position="475"/>
    </location>
</feature>
<feature type="region of interest" description="Disordered" evidence="1">
    <location>
        <begin position="672"/>
        <end position="733"/>
    </location>
</feature>
<protein>
    <submittedName>
        <fullName evidence="2">Uncharacterized protein</fullName>
    </submittedName>
</protein>
<feature type="compositionally biased region" description="Acidic residues" evidence="1">
    <location>
        <begin position="260"/>
        <end position="272"/>
    </location>
</feature>
<feature type="compositionally biased region" description="Acidic residues" evidence="1">
    <location>
        <begin position="97"/>
        <end position="110"/>
    </location>
</feature>
<feature type="compositionally biased region" description="Basic residues" evidence="1">
    <location>
        <begin position="612"/>
        <end position="624"/>
    </location>
</feature>
<feature type="compositionally biased region" description="Acidic residues" evidence="1">
    <location>
        <begin position="307"/>
        <end position="324"/>
    </location>
</feature>
<keyword evidence="3" id="KW-1185">Reference proteome</keyword>
<feature type="region of interest" description="Disordered" evidence="1">
    <location>
        <begin position="595"/>
        <end position="658"/>
    </location>
</feature>
<dbReference type="InterPro" id="IPR016024">
    <property type="entry name" value="ARM-type_fold"/>
</dbReference>
<dbReference type="SMART" id="SM00185">
    <property type="entry name" value="ARM"/>
    <property type="match status" value="7"/>
</dbReference>
<organism evidence="2 3">
    <name type="scientific">Albula goreensis</name>
    <dbReference type="NCBI Taxonomy" id="1534307"/>
    <lineage>
        <taxon>Eukaryota</taxon>
        <taxon>Metazoa</taxon>
        <taxon>Chordata</taxon>
        <taxon>Craniata</taxon>
        <taxon>Vertebrata</taxon>
        <taxon>Euteleostomi</taxon>
        <taxon>Actinopterygii</taxon>
        <taxon>Neopterygii</taxon>
        <taxon>Teleostei</taxon>
        <taxon>Albuliformes</taxon>
        <taxon>Albulidae</taxon>
        <taxon>Albula</taxon>
    </lineage>
</organism>
<name>A0A8T3DQH5_9TELE</name>
<sequence>MAPAEDSKAQESDTTDSSETRLKLHPRRSTPSQAKAAGKQAESSDSESSDDSDSEEETAAQKVVPVTPVKSVESKTPNQAKATLKATPKTSAPAEKEESDTTDSSESEEEAPAKPVPAKAASSTPVKPSQSTPSQAKAAPKTLAAGKQAESSDSESSDDSESEEETPAQKAVPNTPAKSMAVKTPNQAKATLKATPKTMAPAEDEESDTTDSSESEEEAPAKPVPAKVASLTPVKPSQSTPSQAKAAPKTPAAGKQAESSDSESSDDSESGEEAPPQKAGPVTPAKVGSVIPSKGTPQATPKASAPAEEEESDTTDSSESEEESATSKVAAINKAVPVKQKAMPVGPGTAYKEDSSSSSVDSDSEEETALSKATSVVSGSSAVSALPTTVPETSSDSSSSEEDASQSLLTPKATPGKPTQKSKKTVGEEVNKKKAPVLSKDKNVIPKTPVATKGVKNSIPATPAQHDSDSDSTNIDLDDLKELTYKVVHAHKEKGGSICDSSSTSKKKSLASTPSQKKKASKQKSETKSAKAKKRKTAPTLPEAVNKEKMLPAQSPAVPAWRESESDSDSSLDVEKWKKLALRLSDADIAKMEEIDSLSANYSTQVLSDKSQKKKEKPKTKKGKAVGNGKDKASPKKSKPAASRAKKATGTVSESVSTSGAQGNFITLVTKAKSGKRPASALNTSNQDNHESSKKRKKQLVQSLQKLSLRRSTSPLRKNSTETHRGSCCPQTRRQRSFSIRARYSGFMQVRMWRLSQVRHKLRRDNSNFEEFKFKRREQERVLRQARRDQQLVSKRHLQENEEEEGAMDTAANMMSKEQIMELFRRVHHGGEEKVNYLQTLRKALRVPEVQLIFIKLENSMQVLVGLLSGSHAQCQLEAAYCLLELSHSSHPAAGPACLPATPYLLTYLSGQSDKFTELCLYTLGNLCAESEPVREKLLAQGIVPALASCIQRHNLAVVEAAGFVLSQLLQAKEAPSNIVPTVLASGITAHLLATLQPDPQRSMGSAIECAWSLHYLVCSNVGDETLLQQGTVSRCSSLLITLAGAVATGNTEEGVELLVWPLLRSVGNLLCGSRLESLQPQLRDSRLLPALCVLAHAFLQPYPGLARESLWVLNNLTADSSVFCSAVLFMNLVPGLIQLLPFSKGINCMVLQVLGNIAHQGTEYCSQLTQAGLLTALCTTLKMDDPHVVTLSLEVLIMILSNNSKMVEDFKKINGLCLLEAIQYNSQGEMRLRASYILDHHMTSCSQVDTPTV</sequence>
<dbReference type="InterPro" id="IPR011989">
    <property type="entry name" value="ARM-like"/>
</dbReference>
<reference evidence="2" key="1">
    <citation type="submission" date="2021-01" db="EMBL/GenBank/DDBJ databases">
        <authorList>
            <person name="Zahm M."/>
            <person name="Roques C."/>
            <person name="Cabau C."/>
            <person name="Klopp C."/>
            <person name="Donnadieu C."/>
            <person name="Jouanno E."/>
            <person name="Lampietro C."/>
            <person name="Louis A."/>
            <person name="Herpin A."/>
            <person name="Echchiki A."/>
            <person name="Berthelot C."/>
            <person name="Parey E."/>
            <person name="Roest-Crollius H."/>
            <person name="Braasch I."/>
            <person name="Postlethwait J."/>
            <person name="Bobe J."/>
            <person name="Montfort J."/>
            <person name="Bouchez O."/>
            <person name="Begum T."/>
            <person name="Mejri S."/>
            <person name="Adams A."/>
            <person name="Chen W.-J."/>
            <person name="Guiguen Y."/>
        </authorList>
    </citation>
    <scope>NUCLEOTIDE SEQUENCE</scope>
    <source>
        <tissue evidence="2">Blood</tissue>
    </source>
</reference>
<feature type="compositionally biased region" description="Low complexity" evidence="1">
    <location>
        <begin position="116"/>
        <end position="126"/>
    </location>
</feature>
<feature type="compositionally biased region" description="Basic residues" evidence="1">
    <location>
        <begin position="635"/>
        <end position="647"/>
    </location>
</feature>
<dbReference type="PANTHER" id="PTHR16356">
    <property type="entry name" value="TRANSMEMBRANE AND COILED-COIL DOMAIN-CONTAINING PROTEIN 6 TMCO6"/>
    <property type="match status" value="1"/>
</dbReference>
<dbReference type="PANTHER" id="PTHR16356:SF1">
    <property type="entry name" value="TRANSMEMBRANE AND COILED-COIL DOMAIN-CONTAINING PROTEIN 6"/>
    <property type="match status" value="1"/>
</dbReference>